<proteinExistence type="predicted"/>
<accession>A0A3S8UYG8</accession>
<protein>
    <recommendedName>
        <fullName evidence="1">C2H2-type domain-containing protein</fullName>
    </recommendedName>
</protein>
<dbReference type="EMBL" id="MH046811">
    <property type="protein sequence ID" value="AZL89865.1"/>
    <property type="molecule type" value="Genomic_DNA"/>
</dbReference>
<reference evidence="2" key="1">
    <citation type="submission" date="2018-03" db="EMBL/GenBank/DDBJ databases">
        <title>Draft genome sequences of Megaviruse, new member of the family Mimiviridae isolated from water in Shanghai, China.</title>
        <authorList>
            <person name="Xia Y."/>
        </authorList>
    </citation>
    <scope>NUCLEOTIDE SEQUENCE</scope>
    <source>
        <strain evidence="2">SH</strain>
    </source>
</reference>
<evidence type="ECO:0000313" key="2">
    <source>
        <dbReference type="EMBL" id="AZL89865.1"/>
    </source>
</evidence>
<organism evidence="2">
    <name type="scientific">Megavirus baoshan</name>
    <dbReference type="NCBI Taxonomy" id="2496520"/>
    <lineage>
        <taxon>Viruses</taxon>
        <taxon>Varidnaviria</taxon>
        <taxon>Bamfordvirae</taxon>
        <taxon>Nucleocytoviricota</taxon>
        <taxon>Megaviricetes</taxon>
        <taxon>Imitervirales</taxon>
        <taxon>Mimiviridae</taxon>
        <taxon>Megamimivirinae</taxon>
        <taxon>Megavirus</taxon>
        <taxon>Megavirus baoshanense</taxon>
    </lineage>
</organism>
<dbReference type="PROSITE" id="PS00028">
    <property type="entry name" value="ZINC_FINGER_C2H2_1"/>
    <property type="match status" value="1"/>
</dbReference>
<gene>
    <name evidence="2" type="ORF">Mb1038</name>
</gene>
<evidence type="ECO:0000259" key="1">
    <source>
        <dbReference type="PROSITE" id="PS00028"/>
    </source>
</evidence>
<dbReference type="InterPro" id="IPR013087">
    <property type="entry name" value="Znf_C2H2_type"/>
</dbReference>
<feature type="domain" description="C2H2-type" evidence="1">
    <location>
        <begin position="61"/>
        <end position="81"/>
    </location>
</feature>
<name>A0A3S8UYG8_9VIRU</name>
<sequence>MSGSSFIDAHTHCNNCGDPVRPGEYHQCKFGENFTPSTTKFLCTWCKNWAQAVPGKGTTKCSVCEKGLHAAIANNSHTVIHRCHFPFVTTSSNIPRYMPSNTPYNIYSQFQTSGNIFGTRW</sequence>